<feature type="domain" description="HTH araC/xylS-type" evidence="4">
    <location>
        <begin position="193"/>
        <end position="291"/>
    </location>
</feature>
<evidence type="ECO:0000259" key="4">
    <source>
        <dbReference type="PROSITE" id="PS01124"/>
    </source>
</evidence>
<dbReference type="AlphaFoldDB" id="A0A2N5N6H8"/>
<dbReference type="SUPFAM" id="SSF46689">
    <property type="entry name" value="Homeodomain-like"/>
    <property type="match status" value="2"/>
</dbReference>
<evidence type="ECO:0000256" key="2">
    <source>
        <dbReference type="ARBA" id="ARBA00023125"/>
    </source>
</evidence>
<dbReference type="Pfam" id="PF02311">
    <property type="entry name" value="AraC_binding"/>
    <property type="match status" value="1"/>
</dbReference>
<dbReference type="InterPro" id="IPR018060">
    <property type="entry name" value="HTH_AraC"/>
</dbReference>
<dbReference type="InterPro" id="IPR037923">
    <property type="entry name" value="HTH-like"/>
</dbReference>
<dbReference type="InterPro" id="IPR003313">
    <property type="entry name" value="AraC-bd"/>
</dbReference>
<reference evidence="5 6" key="1">
    <citation type="submission" date="2017-05" db="EMBL/GenBank/DDBJ databases">
        <title>Functional genome analysis of Paenibacillus pasadenensis strain R16: insights on endophytic life style and antifungal activity.</title>
        <authorList>
            <person name="Passera A."/>
            <person name="Marcolungo L."/>
            <person name="Casati P."/>
            <person name="Brasca M."/>
            <person name="Quaglino F."/>
            <person name="Delledonne M."/>
        </authorList>
    </citation>
    <scope>NUCLEOTIDE SEQUENCE [LARGE SCALE GENOMIC DNA]</scope>
    <source>
        <strain evidence="5 6">R16</strain>
    </source>
</reference>
<keyword evidence="3" id="KW-0804">Transcription</keyword>
<sequence>MAVHRMKDGIRLRERNPLDPLFPAKVYVNRAEDTAPGQNILFLHWHEHFELIAMRRGKAVFHLNSEPFEAEPGTVLLVQAGDLHAGYSRFGGAAEYVSVVFSGALLRDWSGDPGYAELLQPYLDGQGRLHPLGASGETELAERVIADIAAGTAGGRLLARTGLLLLLARAAAAQPAPAPARPREAQLRQERFKQLLRHVEASCADKHTIEDAAARVRMDPFHFCKVFKKLTGSTYIDYVNQVRMQEAMRLLRQEDCSVAEAAERVGCGNANYFTKLFKRYNGMTPSEAKKLGPGGGQP</sequence>
<evidence type="ECO:0000313" key="6">
    <source>
        <dbReference type="Proteomes" id="UP000234789"/>
    </source>
</evidence>
<dbReference type="Gene3D" id="1.10.10.60">
    <property type="entry name" value="Homeodomain-like"/>
    <property type="match status" value="2"/>
</dbReference>
<proteinExistence type="predicted"/>
<dbReference type="PANTHER" id="PTHR46796">
    <property type="entry name" value="HTH-TYPE TRANSCRIPTIONAL ACTIVATOR RHAS-RELATED"/>
    <property type="match status" value="1"/>
</dbReference>
<keyword evidence="6" id="KW-1185">Reference proteome</keyword>
<dbReference type="EMBL" id="NFEZ01000004">
    <property type="protein sequence ID" value="PLT45913.1"/>
    <property type="molecule type" value="Genomic_DNA"/>
</dbReference>
<protein>
    <submittedName>
        <fullName evidence="5">DNA-binding response regulator, AraC family</fullName>
    </submittedName>
</protein>
<dbReference type="SMART" id="SM00342">
    <property type="entry name" value="HTH_ARAC"/>
    <property type="match status" value="1"/>
</dbReference>
<organism evidence="5 6">
    <name type="scientific">Paenibacillus pasadenensis</name>
    <dbReference type="NCBI Taxonomy" id="217090"/>
    <lineage>
        <taxon>Bacteria</taxon>
        <taxon>Bacillati</taxon>
        <taxon>Bacillota</taxon>
        <taxon>Bacilli</taxon>
        <taxon>Bacillales</taxon>
        <taxon>Paenibacillaceae</taxon>
        <taxon>Paenibacillus</taxon>
    </lineage>
</organism>
<dbReference type="InterPro" id="IPR009057">
    <property type="entry name" value="Homeodomain-like_sf"/>
</dbReference>
<dbReference type="PROSITE" id="PS01124">
    <property type="entry name" value="HTH_ARAC_FAMILY_2"/>
    <property type="match status" value="1"/>
</dbReference>
<dbReference type="SUPFAM" id="SSF51215">
    <property type="entry name" value="Regulatory protein AraC"/>
    <property type="match status" value="1"/>
</dbReference>
<dbReference type="GO" id="GO:0003700">
    <property type="term" value="F:DNA-binding transcription factor activity"/>
    <property type="evidence" value="ECO:0007669"/>
    <property type="project" value="InterPro"/>
</dbReference>
<gene>
    <name evidence="5" type="ORF">B8V81_4344</name>
</gene>
<dbReference type="InterPro" id="IPR014710">
    <property type="entry name" value="RmlC-like_jellyroll"/>
</dbReference>
<keyword evidence="2 5" id="KW-0238">DNA-binding</keyword>
<evidence type="ECO:0000313" key="5">
    <source>
        <dbReference type="EMBL" id="PLT45913.1"/>
    </source>
</evidence>
<evidence type="ECO:0000256" key="1">
    <source>
        <dbReference type="ARBA" id="ARBA00023015"/>
    </source>
</evidence>
<dbReference type="GO" id="GO:0043565">
    <property type="term" value="F:sequence-specific DNA binding"/>
    <property type="evidence" value="ECO:0007669"/>
    <property type="project" value="InterPro"/>
</dbReference>
<dbReference type="Proteomes" id="UP000234789">
    <property type="component" value="Unassembled WGS sequence"/>
</dbReference>
<dbReference type="Pfam" id="PF12833">
    <property type="entry name" value="HTH_18"/>
    <property type="match status" value="1"/>
</dbReference>
<keyword evidence="1" id="KW-0805">Transcription regulation</keyword>
<comment type="caution">
    <text evidence="5">The sequence shown here is derived from an EMBL/GenBank/DDBJ whole genome shotgun (WGS) entry which is preliminary data.</text>
</comment>
<evidence type="ECO:0000256" key="3">
    <source>
        <dbReference type="ARBA" id="ARBA00023163"/>
    </source>
</evidence>
<dbReference type="InterPro" id="IPR050204">
    <property type="entry name" value="AraC_XylS_family_regulators"/>
</dbReference>
<accession>A0A2N5N6H8</accession>
<name>A0A2N5N6H8_9BACL</name>
<dbReference type="Gene3D" id="2.60.120.10">
    <property type="entry name" value="Jelly Rolls"/>
    <property type="match status" value="1"/>
</dbReference>
<dbReference type="CDD" id="cd02208">
    <property type="entry name" value="cupin_RmlC-like"/>
    <property type="match status" value="1"/>
</dbReference>